<dbReference type="SMART" id="SM00184">
    <property type="entry name" value="RING"/>
    <property type="match status" value="1"/>
</dbReference>
<evidence type="ECO:0000313" key="9">
    <source>
        <dbReference type="EMBL" id="CAK9260965.1"/>
    </source>
</evidence>
<dbReference type="InterPro" id="IPR018957">
    <property type="entry name" value="Znf_C3HC4_RING-type"/>
</dbReference>
<evidence type="ECO:0000256" key="5">
    <source>
        <dbReference type="ARBA" id="ARBA00022833"/>
    </source>
</evidence>
<feature type="compositionally biased region" description="Low complexity" evidence="7">
    <location>
        <begin position="1"/>
        <end position="16"/>
    </location>
</feature>
<evidence type="ECO:0000256" key="1">
    <source>
        <dbReference type="ARBA" id="ARBA00004496"/>
    </source>
</evidence>
<dbReference type="Gene3D" id="3.30.40.10">
    <property type="entry name" value="Zinc/RING finger domain, C3HC4 (zinc finger)"/>
    <property type="match status" value="1"/>
</dbReference>
<dbReference type="InterPro" id="IPR013083">
    <property type="entry name" value="Znf_RING/FYVE/PHD"/>
</dbReference>
<dbReference type="PROSITE" id="PS50089">
    <property type="entry name" value="ZF_RING_2"/>
    <property type="match status" value="1"/>
</dbReference>
<accession>A0ABP0W5X3</accession>
<dbReference type="CDD" id="cd16536">
    <property type="entry name" value="RING-HC_RNF10"/>
    <property type="match status" value="1"/>
</dbReference>
<keyword evidence="10" id="KW-1185">Reference proteome</keyword>
<keyword evidence="5" id="KW-0862">Zinc</keyword>
<evidence type="ECO:0000256" key="2">
    <source>
        <dbReference type="ARBA" id="ARBA00022490"/>
    </source>
</evidence>
<dbReference type="PROSITE" id="PS00518">
    <property type="entry name" value="ZF_RING_1"/>
    <property type="match status" value="1"/>
</dbReference>
<proteinExistence type="predicted"/>
<evidence type="ECO:0000313" key="10">
    <source>
        <dbReference type="Proteomes" id="UP001497444"/>
    </source>
</evidence>
<organism evidence="9 10">
    <name type="scientific">Sphagnum jensenii</name>
    <dbReference type="NCBI Taxonomy" id="128206"/>
    <lineage>
        <taxon>Eukaryota</taxon>
        <taxon>Viridiplantae</taxon>
        <taxon>Streptophyta</taxon>
        <taxon>Embryophyta</taxon>
        <taxon>Bryophyta</taxon>
        <taxon>Sphagnophytina</taxon>
        <taxon>Sphagnopsida</taxon>
        <taxon>Sphagnales</taxon>
        <taxon>Sphagnaceae</taxon>
        <taxon>Sphagnum</taxon>
    </lineage>
</organism>
<gene>
    <name evidence="9" type="ORF">CSSPJE1EN1_LOCUS6443</name>
</gene>
<dbReference type="InterPro" id="IPR001841">
    <property type="entry name" value="Znf_RING"/>
</dbReference>
<dbReference type="Proteomes" id="UP001497444">
    <property type="component" value="Chromosome 13"/>
</dbReference>
<keyword evidence="3" id="KW-0479">Metal-binding</keyword>
<reference evidence="9" key="1">
    <citation type="submission" date="2024-02" db="EMBL/GenBank/DDBJ databases">
        <authorList>
            <consortium name="ELIXIR-Norway"/>
            <consortium name="Elixir Norway"/>
        </authorList>
    </citation>
    <scope>NUCLEOTIDE SEQUENCE</scope>
</reference>
<sequence>MSSLPDSSLAPSSAASETFAQSSSVNHGAAATPTTRSSSSNHHHHHHHHQDSGSSSNNNRARKNREEEVRVSQEGNEESAAAGRGTMLNPFAKEFDASSGESVTALNGNSFLTSQGRGNGASSRAMATPGKNGGGGTGASNSWQSGAITGGAPPGGRRGQMLNANYLLNFQYDPIPRPPPRAPPPRRQRRIEPYNKELFLQANFRFLVSDLGDYMLNASDPDKMLQWEDVAAVNVTAPEVQCPICLDSPPLCPQITSCGHMFCFPCILRYLMAGEEDLRGDHWKKCPLCFAMISCKDLRTLSIDPVQEYHVGDRVRFNLLTRAKGSIIPFGRREGGLGALAYSKDGRCHLYSKFTLTSNAEQTTDKAVAELMAWSARVEVEGSEDLEMLPYVHAAVDELQQRKQVWSEHRTLDFLSSSPPVRQHDDEEGNAYRPTRSLKSNGQETELVNVDEDSSEILNTEGNEGPPADWEDLLLHPPETDEPSVVINNTERKEQDVKKDQDERDSYTFYQSADGQSLILHPLNVKCLLQHYGDYEALPSNLEAQVVELESVTQTDATRKRYRYLSHLPLTATFQLCEVDLSDMLPTEAFSPFAEEIRSRQLRRKHRMQQEREEKAKQERMAAVAASRPRPPSPTDFVTYMASTHIDDGLSFNGVDYAVGEFTPPIMSPPSVDERALFSLVTKLGYASGYDAPQLTMTDAPQASASGQSAASCSTSGRSSRGATLSFADVIQAQAAAKEPDEGSTPGKSAKKGKKASKVLLSTAGGRRY</sequence>
<feature type="region of interest" description="Disordered" evidence="7">
    <location>
        <begin position="701"/>
        <end position="721"/>
    </location>
</feature>
<feature type="region of interest" description="Disordered" evidence="7">
    <location>
        <begin position="606"/>
        <end position="634"/>
    </location>
</feature>
<dbReference type="Pfam" id="PF00097">
    <property type="entry name" value="zf-C3HC4"/>
    <property type="match status" value="1"/>
</dbReference>
<protein>
    <recommendedName>
        <fullName evidence="8">RING-type domain-containing protein</fullName>
    </recommendedName>
</protein>
<dbReference type="PANTHER" id="PTHR12983">
    <property type="entry name" value="RING FINGER 10 FAMILY MEMBER"/>
    <property type="match status" value="1"/>
</dbReference>
<feature type="region of interest" description="Disordered" evidence="7">
    <location>
        <begin position="1"/>
        <end position="86"/>
    </location>
</feature>
<keyword evidence="4 6" id="KW-0863">Zinc-finger</keyword>
<feature type="domain" description="RING-type" evidence="8">
    <location>
        <begin position="242"/>
        <end position="289"/>
    </location>
</feature>
<dbReference type="InterPro" id="IPR017907">
    <property type="entry name" value="Znf_RING_CS"/>
</dbReference>
<feature type="region of interest" description="Disordered" evidence="7">
    <location>
        <begin position="415"/>
        <end position="504"/>
    </location>
</feature>
<feature type="compositionally biased region" description="Basic and acidic residues" evidence="7">
    <location>
        <begin position="608"/>
        <end position="620"/>
    </location>
</feature>
<feature type="region of interest" description="Disordered" evidence="7">
    <location>
        <begin position="106"/>
        <end position="144"/>
    </location>
</feature>
<evidence type="ECO:0000256" key="4">
    <source>
        <dbReference type="ARBA" id="ARBA00022771"/>
    </source>
</evidence>
<feature type="compositionally biased region" description="Basic and acidic residues" evidence="7">
    <location>
        <begin position="490"/>
        <end position="504"/>
    </location>
</feature>
<dbReference type="SUPFAM" id="SSF57850">
    <property type="entry name" value="RING/U-box"/>
    <property type="match status" value="1"/>
</dbReference>
<dbReference type="InterPro" id="IPR039739">
    <property type="entry name" value="MAG2/RNF10"/>
</dbReference>
<name>A0ABP0W5X3_9BRYO</name>
<keyword evidence="2" id="KW-0963">Cytoplasm</keyword>
<dbReference type="PANTHER" id="PTHR12983:SF9">
    <property type="entry name" value="E3 UBIQUITIN-PROTEIN LIGASE RNF10"/>
    <property type="match status" value="1"/>
</dbReference>
<feature type="compositionally biased region" description="Polar residues" evidence="7">
    <location>
        <begin position="106"/>
        <end position="122"/>
    </location>
</feature>
<evidence type="ECO:0000256" key="7">
    <source>
        <dbReference type="SAM" id="MobiDB-lite"/>
    </source>
</evidence>
<feature type="compositionally biased region" description="Polar residues" evidence="7">
    <location>
        <begin position="437"/>
        <end position="446"/>
    </location>
</feature>
<evidence type="ECO:0000259" key="8">
    <source>
        <dbReference type="PROSITE" id="PS50089"/>
    </source>
</evidence>
<evidence type="ECO:0000256" key="6">
    <source>
        <dbReference type="PROSITE-ProRule" id="PRU00175"/>
    </source>
</evidence>
<comment type="subcellular location">
    <subcellularLocation>
        <location evidence="1">Cytoplasm</location>
    </subcellularLocation>
</comment>
<evidence type="ECO:0000256" key="3">
    <source>
        <dbReference type="ARBA" id="ARBA00022723"/>
    </source>
</evidence>
<feature type="region of interest" description="Disordered" evidence="7">
    <location>
        <begin position="734"/>
        <end position="769"/>
    </location>
</feature>
<dbReference type="EMBL" id="OZ020108">
    <property type="protein sequence ID" value="CAK9260965.1"/>
    <property type="molecule type" value="Genomic_DNA"/>
</dbReference>
<feature type="compositionally biased region" description="Low complexity" evidence="7">
    <location>
        <begin position="29"/>
        <end position="40"/>
    </location>
</feature>